<organism evidence="3 4">
    <name type="scientific">Thermococcus chitonophagus</name>
    <dbReference type="NCBI Taxonomy" id="54262"/>
    <lineage>
        <taxon>Archaea</taxon>
        <taxon>Methanobacteriati</taxon>
        <taxon>Methanobacteriota</taxon>
        <taxon>Thermococci</taxon>
        <taxon>Thermococcales</taxon>
        <taxon>Thermococcaceae</taxon>
        <taxon>Thermococcus</taxon>
    </lineage>
</organism>
<protein>
    <submittedName>
        <fullName evidence="3">Uncharacterized protein</fullName>
    </submittedName>
</protein>
<evidence type="ECO:0000256" key="1">
    <source>
        <dbReference type="SAM" id="Phobius"/>
    </source>
</evidence>
<keyword evidence="1" id="KW-0812">Transmembrane</keyword>
<dbReference type="Proteomes" id="UP000093069">
    <property type="component" value="Chromosome I"/>
</dbReference>
<dbReference type="AlphaFoldDB" id="A0A170SYX5"/>
<keyword evidence="5" id="KW-1185">Reference proteome</keyword>
<dbReference type="GeneID" id="33321561"/>
<dbReference type="OrthoDB" id="383551at2157"/>
<proteinExistence type="predicted"/>
<dbReference type="EMBL" id="CP015193">
    <property type="protein sequence ID" value="ASJ16165.1"/>
    <property type="molecule type" value="Genomic_DNA"/>
</dbReference>
<evidence type="ECO:0000313" key="5">
    <source>
        <dbReference type="Proteomes" id="UP000250189"/>
    </source>
</evidence>
<dbReference type="EMBL" id="LN999010">
    <property type="protein sequence ID" value="CUX78866.1"/>
    <property type="molecule type" value="Genomic_DNA"/>
</dbReference>
<reference evidence="3" key="1">
    <citation type="submission" date="2016-01" db="EMBL/GenBank/DDBJ databases">
        <authorList>
            <person name="McClelland M."/>
            <person name="Jain A."/>
            <person name="Saraogi P."/>
            <person name="Mendelson R."/>
            <person name="Westerman R."/>
            <person name="SanMiguel P."/>
            <person name="Csonka L."/>
        </authorList>
    </citation>
    <scope>NUCLEOTIDE SEQUENCE</scope>
    <source>
        <strain evidence="3">1</strain>
    </source>
</reference>
<name>A0A170SYX5_9EURY</name>
<accession>A0A170SYX5</accession>
<reference evidence="2 5" key="3">
    <citation type="submission" date="2016-04" db="EMBL/GenBank/DDBJ databases">
        <title>Complete genome sequence of Thermococcus chitonophagus type strain GC74.</title>
        <authorList>
            <person name="Oger P.M."/>
        </authorList>
    </citation>
    <scope>NUCLEOTIDE SEQUENCE [LARGE SCALE GENOMIC DNA]</scope>
    <source>
        <strain evidence="2 5">GC74</strain>
    </source>
</reference>
<dbReference type="KEGG" id="tch:CHITON_2087"/>
<evidence type="ECO:0000313" key="3">
    <source>
        <dbReference type="EMBL" id="CUX78866.1"/>
    </source>
</evidence>
<keyword evidence="1" id="KW-1133">Transmembrane helix</keyword>
<feature type="transmembrane region" description="Helical" evidence="1">
    <location>
        <begin position="12"/>
        <end position="30"/>
    </location>
</feature>
<evidence type="ECO:0000313" key="2">
    <source>
        <dbReference type="EMBL" id="ASJ16165.1"/>
    </source>
</evidence>
<reference evidence="4" key="2">
    <citation type="submission" date="2016-01" db="EMBL/GenBank/DDBJ databases">
        <authorList>
            <person name="Vorgias C.E."/>
        </authorList>
    </citation>
    <scope>NUCLEOTIDE SEQUENCE [LARGE SCALE GENOMIC DNA]</scope>
</reference>
<keyword evidence="1" id="KW-0472">Membrane</keyword>
<sequence>MFNLGTSDVIGAGIVGVTLSLVMMLILFISKIIKKEYLDIGEPLRISSIVLVVSLALIAHTELIYFISIIIIATSITKLEFLLNLVAILRGGEGASKYFDTLQKIPYASSQEIQEKEIRKREELQDESKIDRGSIQIKHVEKIPPYVIEELAIRELERKYNSIAKREVKIGKYVVDAIMPLDDKTDAIVEIKIKPLPPEFILKTIKHLEAARKLYERIYKRNSVILLGIVGATPEYIRNLKQIIDQKTTSKIPLKIEAVSINTELSGQ</sequence>
<gene>
    <name evidence="2" type="ORF">A3L04_03255</name>
    <name evidence="3" type="ORF">CHITON_2087</name>
</gene>
<evidence type="ECO:0000313" key="4">
    <source>
        <dbReference type="Proteomes" id="UP000093069"/>
    </source>
</evidence>
<dbReference type="RefSeq" id="WP_068579212.1">
    <property type="nucleotide sequence ID" value="NZ_CP015193.1"/>
</dbReference>
<dbReference type="Proteomes" id="UP000250189">
    <property type="component" value="Chromosome"/>
</dbReference>